<sequence>MDYVQLVDLENLTPGFEIDFGEDDDDIEEIHVSSDDDKLYESADGNLPLRSRKATNDAQECQPNASSLVAESLSRLPQNERQLSTLKWLRGQSAGTLEFPSPSGDQGADLSSEYEEGNSLLSSLNLSRVLRRRSSLPLEVAAASSGKQRFTPSSSQILPNDSGFAGENYNRCNPQRKTAPPSRRKAVGNTAAATYPPPSFGPSQAPHRHASHARHHSVAEANTRSGARKSHRITARAKGNGAGQETADVNYPITPFTATVRMTSMDKPTHAPAPIITTPTDTPADYRHDFAHPSEHSSDVAQDDGPRAPPPTTALQGIPSLERTDRRHILALAKELPLHVLTVAGKLELALCREQEDFASGNLKEFCPPALRAELHFLIRNLIFVQKVAASLSAACSSPEDEAQIAAELDTLTNEFSHMYLTSADVLLYFRQTGMNAIFPQLMKRLDWEYRNPGRNYVYHQFEQGDVPGATNDLDEEGGSVLDEVDTATLGNQLPQSIILSAATIPKSTLTHRVIEDGESAPYGRQSGFCGHLEHMSAVNQVVVTATQLYYRLESEFVPKSDIIAKDRIYASGDIIAHQLSVLYHSLGGEFKKYRPHVEKHFNIAKSWGTLSHSVARRKSGPSGGANESEDKGMAEYIDKLKLLLAEIVTDALYSAKAKVELPESRFPPLIHGGARDADGRRHGARESRWVVPAPIHNVTAHSILRYLNYELPPPPKKRESGATGNKGRTNLEHRKGNKHHTNSDNGKGGGGGGGGRPPIPPFLADRTAKPSL</sequence>
<evidence type="ECO:0000313" key="1">
    <source>
        <dbReference type="EMBL" id="KAJ1674882.1"/>
    </source>
</evidence>
<accession>A0ACC1HFC5</accession>
<organism evidence="1 2">
    <name type="scientific">Spiromyces aspiralis</name>
    <dbReference type="NCBI Taxonomy" id="68401"/>
    <lineage>
        <taxon>Eukaryota</taxon>
        <taxon>Fungi</taxon>
        <taxon>Fungi incertae sedis</taxon>
        <taxon>Zoopagomycota</taxon>
        <taxon>Kickxellomycotina</taxon>
        <taxon>Kickxellomycetes</taxon>
        <taxon>Kickxellales</taxon>
        <taxon>Kickxellaceae</taxon>
        <taxon>Spiromyces</taxon>
    </lineage>
</organism>
<protein>
    <submittedName>
        <fullName evidence="1">Uncharacterized protein</fullName>
    </submittedName>
</protein>
<keyword evidence="2" id="KW-1185">Reference proteome</keyword>
<proteinExistence type="predicted"/>
<comment type="caution">
    <text evidence="1">The sequence shown here is derived from an EMBL/GenBank/DDBJ whole genome shotgun (WGS) entry which is preliminary data.</text>
</comment>
<name>A0ACC1HFC5_9FUNG</name>
<reference evidence="1" key="1">
    <citation type="submission" date="2022-06" db="EMBL/GenBank/DDBJ databases">
        <title>Phylogenomic reconstructions and comparative analyses of Kickxellomycotina fungi.</title>
        <authorList>
            <person name="Reynolds N.K."/>
            <person name="Stajich J.E."/>
            <person name="Barry K."/>
            <person name="Grigoriev I.V."/>
            <person name="Crous P."/>
            <person name="Smith M.E."/>
        </authorList>
    </citation>
    <scope>NUCLEOTIDE SEQUENCE</scope>
    <source>
        <strain evidence="1">RSA 2271</strain>
    </source>
</reference>
<gene>
    <name evidence="1" type="ORF">EV182_002376</name>
</gene>
<dbReference type="EMBL" id="JAMZIH010005624">
    <property type="protein sequence ID" value="KAJ1674882.1"/>
    <property type="molecule type" value="Genomic_DNA"/>
</dbReference>
<dbReference type="Proteomes" id="UP001145114">
    <property type="component" value="Unassembled WGS sequence"/>
</dbReference>
<evidence type="ECO:0000313" key="2">
    <source>
        <dbReference type="Proteomes" id="UP001145114"/>
    </source>
</evidence>